<dbReference type="InterPro" id="IPR001279">
    <property type="entry name" value="Metallo-B-lactamas"/>
</dbReference>
<comment type="caution">
    <text evidence="2">The sequence shown here is derived from an EMBL/GenBank/DDBJ whole genome shotgun (WGS) entry which is preliminary data.</text>
</comment>
<dbReference type="CDD" id="cd07716">
    <property type="entry name" value="RNaseZ_short-form-like_MBL-fold"/>
    <property type="match status" value="1"/>
</dbReference>
<feature type="domain" description="Metallo-beta-lactamase" evidence="1">
    <location>
        <begin position="30"/>
        <end position="197"/>
    </location>
</feature>
<organism evidence="2 3">
    <name type="scientific">Promicromonospora alba</name>
    <dbReference type="NCBI Taxonomy" id="1616110"/>
    <lineage>
        <taxon>Bacteria</taxon>
        <taxon>Bacillati</taxon>
        <taxon>Actinomycetota</taxon>
        <taxon>Actinomycetes</taxon>
        <taxon>Micrococcales</taxon>
        <taxon>Promicromonosporaceae</taxon>
        <taxon>Promicromonospora</taxon>
    </lineage>
</organism>
<dbReference type="InterPro" id="IPR036866">
    <property type="entry name" value="RibonucZ/Hydroxyglut_hydro"/>
</dbReference>
<name>A0ABV9HHR0_9MICO</name>
<dbReference type="Proteomes" id="UP001596011">
    <property type="component" value="Unassembled WGS sequence"/>
</dbReference>
<dbReference type="RefSeq" id="WP_377136502.1">
    <property type="nucleotide sequence ID" value="NZ_JBHSFI010000004.1"/>
</dbReference>
<dbReference type="PANTHER" id="PTHR46018:SF4">
    <property type="entry name" value="METALLO-HYDROLASE YHFI-RELATED"/>
    <property type="match status" value="1"/>
</dbReference>
<keyword evidence="3" id="KW-1185">Reference proteome</keyword>
<sequence>MRLTVVGSSGSVPGPDSACSCYLVEQDGFRLLLDLGTGAVGPLQRHVAPADVGAVVVTHALGDHWADLVELGYLRTLPDAGPAPPLPVHGPANLRPVVREENPSVYAFTTISPGERRVGPFALRFAAVEHIEHSHAGRVDDALCYTGDTAACAALDELAAGCEVLLAEASGVSGLLRGGHLTAADTGRLAARSGARRRD</sequence>
<dbReference type="Pfam" id="PF12706">
    <property type="entry name" value="Lactamase_B_2"/>
    <property type="match status" value="1"/>
</dbReference>
<accession>A0ABV9HHR0</accession>
<gene>
    <name evidence="2" type="ORF">ACFO6V_14530</name>
</gene>
<dbReference type="EMBL" id="JBHSFI010000004">
    <property type="protein sequence ID" value="MFC4629458.1"/>
    <property type="molecule type" value="Genomic_DNA"/>
</dbReference>
<proteinExistence type="predicted"/>
<evidence type="ECO:0000313" key="3">
    <source>
        <dbReference type="Proteomes" id="UP001596011"/>
    </source>
</evidence>
<evidence type="ECO:0000313" key="2">
    <source>
        <dbReference type="EMBL" id="MFC4629458.1"/>
    </source>
</evidence>
<reference evidence="3" key="1">
    <citation type="journal article" date="2019" name="Int. J. Syst. Evol. Microbiol.">
        <title>The Global Catalogue of Microorganisms (GCM) 10K type strain sequencing project: providing services to taxonomists for standard genome sequencing and annotation.</title>
        <authorList>
            <consortium name="The Broad Institute Genomics Platform"/>
            <consortium name="The Broad Institute Genome Sequencing Center for Infectious Disease"/>
            <person name="Wu L."/>
            <person name="Ma J."/>
        </authorList>
    </citation>
    <scope>NUCLEOTIDE SEQUENCE [LARGE SCALE GENOMIC DNA]</scope>
    <source>
        <strain evidence="3">CCUG 42722</strain>
    </source>
</reference>
<dbReference type="SUPFAM" id="SSF56281">
    <property type="entry name" value="Metallo-hydrolase/oxidoreductase"/>
    <property type="match status" value="1"/>
</dbReference>
<dbReference type="PANTHER" id="PTHR46018">
    <property type="entry name" value="ZINC PHOSPHODIESTERASE ELAC PROTEIN 1"/>
    <property type="match status" value="1"/>
</dbReference>
<protein>
    <submittedName>
        <fullName evidence="2">MBL fold metallo-hydrolase</fullName>
    </submittedName>
</protein>
<evidence type="ECO:0000259" key="1">
    <source>
        <dbReference type="Pfam" id="PF12706"/>
    </source>
</evidence>
<dbReference type="Gene3D" id="3.60.15.10">
    <property type="entry name" value="Ribonuclease Z/Hydroxyacylglutathione hydrolase-like"/>
    <property type="match status" value="1"/>
</dbReference>